<evidence type="ECO:0000256" key="2">
    <source>
        <dbReference type="ARBA" id="ARBA00022679"/>
    </source>
</evidence>
<evidence type="ECO:0000256" key="7">
    <source>
        <dbReference type="HAMAP-Rule" id="MF_00957"/>
    </source>
</evidence>
<dbReference type="Pfam" id="PF01743">
    <property type="entry name" value="PolyA_pol"/>
    <property type="match status" value="1"/>
</dbReference>
<feature type="domain" description="tRNA nucleotidyltransferase/poly(A) polymerase RNA and SrmB- binding" evidence="12">
    <location>
        <begin position="201"/>
        <end position="261"/>
    </location>
</feature>
<dbReference type="GO" id="GO:1990817">
    <property type="term" value="F:poly(A) RNA polymerase activity"/>
    <property type="evidence" value="ECO:0007669"/>
    <property type="project" value="UniProtKB-UniRule"/>
</dbReference>
<dbReference type="SUPFAM" id="SSF81301">
    <property type="entry name" value="Nucleotidyltransferase"/>
    <property type="match status" value="1"/>
</dbReference>
<dbReference type="PANTHER" id="PTHR43051:SF1">
    <property type="entry name" value="POLYNUCLEOTIDE ADENYLYLTRANSFERASE FAMILY PROTEIN"/>
    <property type="match status" value="1"/>
</dbReference>
<evidence type="ECO:0000256" key="4">
    <source>
        <dbReference type="ARBA" id="ARBA00022840"/>
    </source>
</evidence>
<dbReference type="Pfam" id="PF12626">
    <property type="entry name" value="PolyA_pol_arg_C"/>
    <property type="match status" value="1"/>
</dbReference>
<comment type="similarity">
    <text evidence="7 8">Belongs to the tRNA nucleotidyltransferase/poly(A) polymerase family.</text>
</comment>
<dbReference type="GO" id="GO:0003723">
    <property type="term" value="F:RNA binding"/>
    <property type="evidence" value="ECO:0007669"/>
    <property type="project" value="UniProtKB-UniRule"/>
</dbReference>
<organism evidence="13 14">
    <name type="scientific">Candidatus Thiopontia autotrophica</name>
    <dbReference type="NCBI Taxonomy" id="2841688"/>
    <lineage>
        <taxon>Bacteria</taxon>
        <taxon>Pseudomonadati</taxon>
        <taxon>Pseudomonadota</taxon>
        <taxon>Gammaproteobacteria</taxon>
        <taxon>Candidatus Thiopontia</taxon>
    </lineage>
</organism>
<dbReference type="FunFam" id="3.30.460.10:FF:000035">
    <property type="entry name" value="Poly(A) polymerase I"/>
    <property type="match status" value="1"/>
</dbReference>
<accession>A0A8J6TX79</accession>
<feature type="domain" description="Poly A polymerase head" evidence="10">
    <location>
        <begin position="46"/>
        <end position="174"/>
    </location>
</feature>
<feature type="active site" evidence="7">
    <location>
        <position position="143"/>
    </location>
</feature>
<proteinExistence type="inferred from homology"/>
<dbReference type="InterPro" id="IPR052191">
    <property type="entry name" value="tRNA_ntf/polyA_polymerase_I"/>
</dbReference>
<feature type="active site" evidence="7">
    <location>
        <position position="64"/>
    </location>
</feature>
<keyword evidence="5 7" id="KW-0694">RNA-binding</keyword>
<reference evidence="13 14" key="1">
    <citation type="submission" date="2020-08" db="EMBL/GenBank/DDBJ databases">
        <title>Bridging the membrane lipid divide: bacteria of the FCB group superphylum have the potential to synthesize archaeal ether lipids.</title>
        <authorList>
            <person name="Villanueva L."/>
            <person name="Von Meijenfeldt F.A.B."/>
            <person name="Westbye A.B."/>
            <person name="Yadav S."/>
            <person name="Hopmans E.C."/>
            <person name="Dutilh B.E."/>
            <person name="Sinninghe Damste J.S."/>
        </authorList>
    </citation>
    <scope>NUCLEOTIDE SEQUENCE [LARGE SCALE GENOMIC DNA]</scope>
    <source>
        <strain evidence="13">NIOZ-UU100</strain>
    </source>
</reference>
<dbReference type="NCBIfam" id="TIGR01942">
    <property type="entry name" value="pcnB"/>
    <property type="match status" value="1"/>
</dbReference>
<feature type="compositionally biased region" description="Basic residues" evidence="9">
    <location>
        <begin position="429"/>
        <end position="440"/>
    </location>
</feature>
<keyword evidence="1 7" id="KW-0507">mRNA processing</keyword>
<keyword evidence="4 7" id="KW-0067">ATP-binding</keyword>
<keyword evidence="3 7" id="KW-0547">Nucleotide-binding</keyword>
<dbReference type="Gene3D" id="1.10.3090.10">
    <property type="entry name" value="cca-adding enzyme, domain 2"/>
    <property type="match status" value="1"/>
</dbReference>
<name>A0A8J6TX79_9GAMM</name>
<evidence type="ECO:0000259" key="10">
    <source>
        <dbReference type="Pfam" id="PF01743"/>
    </source>
</evidence>
<dbReference type="InterPro" id="IPR032828">
    <property type="entry name" value="PolyA_RNA-bd"/>
</dbReference>
<evidence type="ECO:0000256" key="1">
    <source>
        <dbReference type="ARBA" id="ARBA00022664"/>
    </source>
</evidence>
<gene>
    <name evidence="7 13" type="primary">pcnB</name>
    <name evidence="13" type="ORF">H8D24_02630</name>
</gene>
<evidence type="ECO:0000259" key="12">
    <source>
        <dbReference type="Pfam" id="PF12627"/>
    </source>
</evidence>
<dbReference type="CDD" id="cd05398">
    <property type="entry name" value="NT_ClassII-CCAase"/>
    <property type="match status" value="1"/>
</dbReference>
<evidence type="ECO:0000259" key="11">
    <source>
        <dbReference type="Pfam" id="PF12626"/>
    </source>
</evidence>
<keyword evidence="2 7" id="KW-0808">Transferase</keyword>
<dbReference type="GO" id="GO:0006397">
    <property type="term" value="P:mRNA processing"/>
    <property type="evidence" value="ECO:0007669"/>
    <property type="project" value="UniProtKB-KW"/>
</dbReference>
<dbReference type="Gene3D" id="3.30.460.10">
    <property type="entry name" value="Beta Polymerase, domain 2"/>
    <property type="match status" value="1"/>
</dbReference>
<dbReference type="InterPro" id="IPR043519">
    <property type="entry name" value="NT_sf"/>
</dbReference>
<dbReference type="InterPro" id="IPR002646">
    <property type="entry name" value="PolA_pol_head_dom"/>
</dbReference>
<protein>
    <recommendedName>
        <fullName evidence="7">Poly(A) polymerase I</fullName>
        <shortName evidence="7">PAP I</shortName>
        <ecNumber evidence="7">2.7.7.19</ecNumber>
    </recommendedName>
</protein>
<comment type="function">
    <text evidence="7">Adds poly(A) tail to the 3' end of many RNAs, which usually targets these RNAs for decay. Plays a significant role in the global control of gene expression, through influencing the rate of transcript degradation, and in the general RNA quality control.</text>
</comment>
<dbReference type="InterPro" id="IPR010206">
    <property type="entry name" value="PolA_pol_I"/>
</dbReference>
<dbReference type="AlphaFoldDB" id="A0A8J6TX79"/>
<evidence type="ECO:0000313" key="14">
    <source>
        <dbReference type="Proteomes" id="UP000654401"/>
    </source>
</evidence>
<evidence type="ECO:0000256" key="6">
    <source>
        <dbReference type="ARBA" id="ARBA00023163"/>
    </source>
</evidence>
<keyword evidence="13" id="KW-0548">Nucleotidyltransferase</keyword>
<feature type="domain" description="Polymerase A arginine-rich C-terminal" evidence="11">
    <location>
        <begin position="328"/>
        <end position="439"/>
    </location>
</feature>
<feature type="active site" evidence="7">
    <location>
        <position position="66"/>
    </location>
</feature>
<feature type="region of interest" description="Disordered" evidence="9">
    <location>
        <begin position="416"/>
        <end position="446"/>
    </location>
</feature>
<keyword evidence="6 7" id="KW-0804">Transcription</keyword>
<dbReference type="GO" id="GO:0005524">
    <property type="term" value="F:ATP binding"/>
    <property type="evidence" value="ECO:0007669"/>
    <property type="project" value="UniProtKB-UniRule"/>
</dbReference>
<comment type="catalytic activity">
    <reaction evidence="7">
        <text>RNA(n) + ATP = RNA(n)-3'-adenine ribonucleotide + diphosphate</text>
        <dbReference type="Rhea" id="RHEA:11332"/>
        <dbReference type="Rhea" id="RHEA-COMP:14527"/>
        <dbReference type="Rhea" id="RHEA-COMP:17347"/>
        <dbReference type="ChEBI" id="CHEBI:30616"/>
        <dbReference type="ChEBI" id="CHEBI:33019"/>
        <dbReference type="ChEBI" id="CHEBI:140395"/>
        <dbReference type="ChEBI" id="CHEBI:173115"/>
        <dbReference type="EC" id="2.7.7.19"/>
    </reaction>
</comment>
<dbReference type="SUPFAM" id="SSF81891">
    <property type="entry name" value="Poly A polymerase C-terminal region-like"/>
    <property type="match status" value="1"/>
</dbReference>
<evidence type="ECO:0000256" key="3">
    <source>
        <dbReference type="ARBA" id="ARBA00022741"/>
    </source>
</evidence>
<dbReference type="Proteomes" id="UP000654401">
    <property type="component" value="Unassembled WGS sequence"/>
</dbReference>
<evidence type="ECO:0000256" key="5">
    <source>
        <dbReference type="ARBA" id="ARBA00022884"/>
    </source>
</evidence>
<sequence length="446" mass="51958">MFSSEKGRPSVDATIFSRSEHPVSRGQMSRNAVKVLNRIHKGGYGAYLVGGGVRDLMLEREPKDFDVATDATPEEIKALFRNCRLIGRRFRLAHVHFGREIIEVATFRSGQDGSVSNAKQSEQGMILRDNLYGTLEEDAWRRDFTINALYYNIADFSVVDYTGGVRDLERGQIRMIGDPAQRYHEDPVRMLRAVRFAVKLGFQIEKKTEQPIFKLGNLLEQIPQARLYEEFLKMFQSGQALETFERLRHYDLFRYLFPLTDRVLDQQEGFPHAFLIKALENTDRRVAENKPITPAFLIAALLWEEVRQIADRSDERHPESGARLPENVRLHHAGRNALREQRKTLSMPKRFAIMAQEIWELQTRFQRRKGRQPYRFMDHPRFRAAYDFLLLRSEVGEVDSELANWWTDFQKVGTKERESMINEAPGSGKPRKKRRRRSKKPAQTSN</sequence>
<evidence type="ECO:0000256" key="9">
    <source>
        <dbReference type="SAM" id="MobiDB-lite"/>
    </source>
</evidence>
<evidence type="ECO:0000313" key="13">
    <source>
        <dbReference type="EMBL" id="MBC8519287.1"/>
    </source>
</evidence>
<comment type="caution">
    <text evidence="13">The sequence shown here is derived from an EMBL/GenBank/DDBJ whole genome shotgun (WGS) entry which is preliminary data.</text>
</comment>
<dbReference type="HAMAP" id="MF_00957">
    <property type="entry name" value="PolyA_pol"/>
    <property type="match status" value="1"/>
</dbReference>
<dbReference type="InterPro" id="IPR025866">
    <property type="entry name" value="PolyA_pol_arg_C_dom"/>
</dbReference>
<dbReference type="EMBL" id="JACNFK010000020">
    <property type="protein sequence ID" value="MBC8519287.1"/>
    <property type="molecule type" value="Genomic_DNA"/>
</dbReference>
<dbReference type="GO" id="GO:0043633">
    <property type="term" value="P:polyadenylation-dependent RNA catabolic process"/>
    <property type="evidence" value="ECO:0007669"/>
    <property type="project" value="InterPro"/>
</dbReference>
<dbReference type="EC" id="2.7.7.19" evidence="7"/>
<evidence type="ECO:0000256" key="8">
    <source>
        <dbReference type="RuleBase" id="RU003953"/>
    </source>
</evidence>
<dbReference type="Pfam" id="PF12627">
    <property type="entry name" value="PolyA_pol_RNAbd"/>
    <property type="match status" value="1"/>
</dbReference>
<dbReference type="PANTHER" id="PTHR43051">
    <property type="entry name" value="POLYNUCLEOTIDE ADENYLYLTRANSFERASE FAMILY PROTEIN"/>
    <property type="match status" value="1"/>
</dbReference>